<proteinExistence type="predicted"/>
<evidence type="ECO:0000313" key="7">
    <source>
        <dbReference type="EMBL" id="DAF92073.1"/>
    </source>
</evidence>
<accession>A0A8S5UC74</accession>
<keyword evidence="4" id="KW-0479">Metal-binding</keyword>
<dbReference type="PIRSF" id="PIRSF000368">
    <property type="entry name" value="NrdG"/>
    <property type="match status" value="1"/>
</dbReference>
<dbReference type="Gene3D" id="3.20.20.70">
    <property type="entry name" value="Aldolase class I"/>
    <property type="match status" value="1"/>
</dbReference>
<evidence type="ECO:0000256" key="6">
    <source>
        <dbReference type="ARBA" id="ARBA00023014"/>
    </source>
</evidence>
<dbReference type="NCBIfam" id="TIGR02491">
    <property type="entry name" value="NrdG"/>
    <property type="match status" value="1"/>
</dbReference>
<dbReference type="InterPro" id="IPR058240">
    <property type="entry name" value="rSAM_sf"/>
</dbReference>
<dbReference type="InterPro" id="IPR034457">
    <property type="entry name" value="Organic_radical-activating"/>
</dbReference>
<dbReference type="PANTHER" id="PTHR30352">
    <property type="entry name" value="PYRUVATE FORMATE-LYASE-ACTIVATING ENZYME"/>
    <property type="match status" value="1"/>
</dbReference>
<evidence type="ECO:0000256" key="3">
    <source>
        <dbReference type="ARBA" id="ARBA00022691"/>
    </source>
</evidence>
<dbReference type="InterPro" id="IPR013785">
    <property type="entry name" value="Aldolase_TIM"/>
</dbReference>
<dbReference type="CDD" id="cd01335">
    <property type="entry name" value="Radical_SAM"/>
    <property type="match status" value="1"/>
</dbReference>
<dbReference type="SUPFAM" id="SSF102114">
    <property type="entry name" value="Radical SAM enzymes"/>
    <property type="match status" value="1"/>
</dbReference>
<keyword evidence="2" id="KW-0004">4Fe-4S</keyword>
<evidence type="ECO:0000256" key="5">
    <source>
        <dbReference type="ARBA" id="ARBA00023004"/>
    </source>
</evidence>
<dbReference type="SFLD" id="SFLDF00299">
    <property type="entry name" value="anaerobic_ribonucleoside-triph"/>
    <property type="match status" value="1"/>
</dbReference>
<dbReference type="GO" id="GO:0046872">
    <property type="term" value="F:metal ion binding"/>
    <property type="evidence" value="ECO:0007669"/>
    <property type="project" value="UniProtKB-KW"/>
</dbReference>
<dbReference type="EMBL" id="BK016063">
    <property type="protein sequence ID" value="DAF92073.1"/>
    <property type="molecule type" value="Genomic_DNA"/>
</dbReference>
<dbReference type="GO" id="GO:0043365">
    <property type="term" value="F:[formate-C-acetyltransferase]-activating enzyme activity"/>
    <property type="evidence" value="ECO:0007669"/>
    <property type="project" value="InterPro"/>
</dbReference>
<dbReference type="InterPro" id="IPR007197">
    <property type="entry name" value="rSAM"/>
</dbReference>
<comment type="cofactor">
    <cofactor evidence="1">
        <name>[4Fe-4S] cluster</name>
        <dbReference type="ChEBI" id="CHEBI:49883"/>
    </cofactor>
</comment>
<dbReference type="SFLD" id="SFLDG01063">
    <property type="entry name" value="activating_enzymes__group_1"/>
    <property type="match status" value="1"/>
</dbReference>
<keyword evidence="6" id="KW-0411">Iron-sulfur</keyword>
<evidence type="ECO:0000256" key="2">
    <source>
        <dbReference type="ARBA" id="ARBA00022485"/>
    </source>
</evidence>
<dbReference type="SFLD" id="SFLDG01066">
    <property type="entry name" value="organic_radical-activating_enz"/>
    <property type="match status" value="1"/>
</dbReference>
<dbReference type="GO" id="GO:0051539">
    <property type="term" value="F:4 iron, 4 sulfur cluster binding"/>
    <property type="evidence" value="ECO:0007669"/>
    <property type="project" value="UniProtKB-KW"/>
</dbReference>
<dbReference type="PANTHER" id="PTHR30352:SF2">
    <property type="entry name" value="ANAEROBIC RIBONUCLEOSIDE-TRIPHOSPHATE REDUCTASE-ACTIVATING PROTEIN"/>
    <property type="match status" value="1"/>
</dbReference>
<keyword evidence="3" id="KW-0949">S-adenosyl-L-methionine</keyword>
<protein>
    <submittedName>
        <fullName evidence="7">4Fe-4S single cluster domain protein</fullName>
    </submittedName>
</protein>
<keyword evidence="5" id="KW-0408">Iron</keyword>
<dbReference type="GO" id="GO:0004748">
    <property type="term" value="F:ribonucleoside-diphosphate reductase activity, thioredoxin disulfide as acceptor"/>
    <property type="evidence" value="ECO:0007669"/>
    <property type="project" value="TreeGrafter"/>
</dbReference>
<organism evidence="7">
    <name type="scientific">Siphoviridae sp. ctgN495</name>
    <dbReference type="NCBI Taxonomy" id="2825608"/>
    <lineage>
        <taxon>Viruses</taxon>
        <taxon>Duplodnaviria</taxon>
        <taxon>Heunggongvirae</taxon>
        <taxon>Uroviricota</taxon>
        <taxon>Caudoviricetes</taxon>
    </lineage>
</organism>
<name>A0A8S5UC74_9CAUD</name>
<evidence type="ECO:0000256" key="1">
    <source>
        <dbReference type="ARBA" id="ARBA00001966"/>
    </source>
</evidence>
<dbReference type="InterPro" id="IPR012837">
    <property type="entry name" value="NrdG"/>
</dbReference>
<dbReference type="SFLD" id="SFLDS00029">
    <property type="entry name" value="Radical_SAM"/>
    <property type="match status" value="1"/>
</dbReference>
<sequence>MNYIKISKCDIANGLGFRVVLWVSGCNHNCKGCHNPQTHDYSAGKVFDNEALDYLIKCLSKPYIRGLTISGGDPMSPRNRSKVIDICRAVKHEFGSKKDIWIYTGNEFDLREYFFPVDVVVDGPYLESLRDISLPFRGSSNQRIIDVKKTHEETNTLLDQKIVIYNVDNN</sequence>
<dbReference type="Pfam" id="PF13353">
    <property type="entry name" value="Fer4_12"/>
    <property type="match status" value="1"/>
</dbReference>
<reference evidence="7" key="1">
    <citation type="journal article" date="2021" name="Proc. Natl. Acad. Sci. U.S.A.">
        <title>A Catalog of Tens of Thousands of Viruses from Human Metagenomes Reveals Hidden Associations with Chronic Diseases.</title>
        <authorList>
            <person name="Tisza M.J."/>
            <person name="Buck C.B."/>
        </authorList>
    </citation>
    <scope>NUCLEOTIDE SEQUENCE</scope>
    <source>
        <strain evidence="7">CtgN495</strain>
    </source>
</reference>
<evidence type="ECO:0000256" key="4">
    <source>
        <dbReference type="ARBA" id="ARBA00022723"/>
    </source>
</evidence>